<dbReference type="Pfam" id="PF04795">
    <property type="entry name" value="PAPA-1"/>
    <property type="match status" value="1"/>
</dbReference>
<dbReference type="STRING" id="1314790.A0A1Y1YRB1"/>
<dbReference type="PANTHER" id="PTHR21561">
    <property type="entry name" value="INO80 COMPLEX SUBUNIT B"/>
    <property type="match status" value="1"/>
</dbReference>
<organism evidence="3 4">
    <name type="scientific">Basidiobolus meristosporus CBS 931.73</name>
    <dbReference type="NCBI Taxonomy" id="1314790"/>
    <lineage>
        <taxon>Eukaryota</taxon>
        <taxon>Fungi</taxon>
        <taxon>Fungi incertae sedis</taxon>
        <taxon>Zoopagomycota</taxon>
        <taxon>Entomophthoromycotina</taxon>
        <taxon>Basidiobolomycetes</taxon>
        <taxon>Basidiobolales</taxon>
        <taxon>Basidiobolaceae</taxon>
        <taxon>Basidiobolus</taxon>
    </lineage>
</organism>
<dbReference type="SMART" id="SM01406">
    <property type="entry name" value="PAPA-1"/>
    <property type="match status" value="1"/>
</dbReference>
<feature type="compositionally biased region" description="Basic and acidic residues" evidence="1">
    <location>
        <begin position="22"/>
        <end position="60"/>
    </location>
</feature>
<feature type="compositionally biased region" description="Basic residues" evidence="1">
    <location>
        <begin position="64"/>
        <end position="73"/>
    </location>
</feature>
<comment type="caution">
    <text evidence="3">The sequence shown here is derived from an EMBL/GenBank/DDBJ whole genome shotgun (WGS) entry which is preliminary data.</text>
</comment>
<dbReference type="InParanoid" id="A0A1Y1YRB1"/>
<feature type="compositionally biased region" description="Basic and acidic residues" evidence="1">
    <location>
        <begin position="74"/>
        <end position="87"/>
    </location>
</feature>
<dbReference type="CDD" id="cd23021">
    <property type="entry name" value="zf-HIT_IN80B"/>
    <property type="match status" value="1"/>
</dbReference>
<feature type="region of interest" description="Disordered" evidence="1">
    <location>
        <begin position="22"/>
        <end position="87"/>
    </location>
</feature>
<accession>A0A1Y1YRB1</accession>
<dbReference type="InterPro" id="IPR029523">
    <property type="entry name" value="INO80B/Ies2"/>
</dbReference>
<dbReference type="PANTHER" id="PTHR21561:SF12">
    <property type="entry name" value="INO80 COMPLEX SUBUNIT B"/>
    <property type="match status" value="1"/>
</dbReference>
<evidence type="ECO:0000259" key="2">
    <source>
        <dbReference type="SMART" id="SM01406"/>
    </source>
</evidence>
<reference evidence="3 4" key="1">
    <citation type="submission" date="2016-07" db="EMBL/GenBank/DDBJ databases">
        <title>Pervasive Adenine N6-methylation of Active Genes in Fungi.</title>
        <authorList>
            <consortium name="DOE Joint Genome Institute"/>
            <person name="Mondo S.J."/>
            <person name="Dannebaum R.O."/>
            <person name="Kuo R.C."/>
            <person name="Labutti K."/>
            <person name="Haridas S."/>
            <person name="Kuo A."/>
            <person name="Salamov A."/>
            <person name="Ahrendt S.R."/>
            <person name="Lipzen A."/>
            <person name="Sullivan W."/>
            <person name="Andreopoulos W.B."/>
            <person name="Clum A."/>
            <person name="Lindquist E."/>
            <person name="Daum C."/>
            <person name="Ramamoorthy G.K."/>
            <person name="Gryganskyi A."/>
            <person name="Culley D."/>
            <person name="Magnuson J.K."/>
            <person name="James T.Y."/>
            <person name="O'Malley M.A."/>
            <person name="Stajich J.E."/>
            <person name="Spatafora J.W."/>
            <person name="Visel A."/>
            <person name="Grigoriev I.V."/>
        </authorList>
    </citation>
    <scope>NUCLEOTIDE SEQUENCE [LARGE SCALE GENOMIC DNA]</scope>
    <source>
        <strain evidence="3 4">CBS 931.73</strain>
    </source>
</reference>
<dbReference type="GO" id="GO:0006338">
    <property type="term" value="P:chromatin remodeling"/>
    <property type="evidence" value="ECO:0007669"/>
    <property type="project" value="InterPro"/>
</dbReference>
<dbReference type="AlphaFoldDB" id="A0A1Y1YRB1"/>
<dbReference type="GO" id="GO:0031011">
    <property type="term" value="C:Ino80 complex"/>
    <property type="evidence" value="ECO:0007669"/>
    <property type="project" value="InterPro"/>
</dbReference>
<dbReference type="EMBL" id="MCFE01000081">
    <property type="protein sequence ID" value="ORY00570.1"/>
    <property type="molecule type" value="Genomic_DNA"/>
</dbReference>
<evidence type="ECO:0000313" key="4">
    <source>
        <dbReference type="Proteomes" id="UP000193498"/>
    </source>
</evidence>
<evidence type="ECO:0000256" key="1">
    <source>
        <dbReference type="SAM" id="MobiDB-lite"/>
    </source>
</evidence>
<keyword evidence="4" id="KW-1185">Reference proteome</keyword>
<dbReference type="Proteomes" id="UP000193498">
    <property type="component" value="Unassembled WGS sequence"/>
</dbReference>
<protein>
    <submittedName>
        <fullName evidence="3">PAPA-1-domain-containing protein</fullName>
    </submittedName>
</protein>
<feature type="non-terminal residue" evidence="3">
    <location>
        <position position="1"/>
    </location>
</feature>
<sequence length="159" mass="18497">LTSRQRAKVDDEFQVELLELPTETKKKNLTAEELALKRSETARRRKNQSERRAEQDKMDTINKLLKKQASRRTKKDDDEQDQKDQERIVPTKICYLQNKDGVTISFPVDANPIEGQKFTGYPPALPKCSIPGCDNVKKYRHPKLQKDICSLEHYRLLEA</sequence>
<dbReference type="OrthoDB" id="2021186at2759"/>
<gene>
    <name evidence="3" type="ORF">K493DRAFT_210844</name>
</gene>
<name>A0A1Y1YRB1_9FUNG</name>
<proteinExistence type="predicted"/>
<dbReference type="InterPro" id="IPR006880">
    <property type="entry name" value="INO80B_C"/>
</dbReference>
<feature type="domain" description="INO80 complex subunit B-like conserved region" evidence="2">
    <location>
        <begin position="33"/>
        <end position="110"/>
    </location>
</feature>
<evidence type="ECO:0000313" key="3">
    <source>
        <dbReference type="EMBL" id="ORY00570.1"/>
    </source>
</evidence>